<evidence type="ECO:0000313" key="4">
    <source>
        <dbReference type="EMBL" id="CAE8583559.1"/>
    </source>
</evidence>
<dbReference type="PROSITE" id="PS50235">
    <property type="entry name" value="USP_3"/>
    <property type="match status" value="1"/>
</dbReference>
<dbReference type="AlphaFoldDB" id="A0A813D7M2"/>
<gene>
    <name evidence="4" type="ORF">PGLA1383_LOCUS2517</name>
</gene>
<sequence>PGSIARLLAPLAGFFPDRRLQRPRTQSRDVKPPLPPLSASEEAVLESRSKVLAAALSSPSPSPSRRRASAPPSRRLDSFFVISEQEMQVEGCSSDVEEVLSDQGSWGSASASCSGVSPSGTRWRRSGGGGRSPPLSPLGTAQKHMRSQRPVGLRNLGNTCFLNAALQALVHTPLLAQFFARGHFVRDLNARNPLGTGGDLALAFAALLEQLFPPGRLERSSGRRASASALSPDAFLETLCRHCPLVAEQPGAQQDAHEVLNFLLDALHEDLNKIRSPPSYKEGRDFLSEDDIACRGEERFAAEAWHDHLQRHRSMLVDLCQGQLRSQVRCCECSYSSVTFDPFLFLSLPMPPGLQRGQKAPIEAAITAFCAEEKLEGDDRWGCPRCERRVSALKRLSLWKLPLLLLVHLKRFSFEASSWEAVPEAWKIEGEVSVPLQQLNLMDYVSEMSPQRVPLHYDLFATVDHEGSSPHSGHYTAACRRADGWWRFDDSKAPEFLGE</sequence>
<feature type="compositionally biased region" description="Basic and acidic residues" evidence="2">
    <location>
        <begin position="18"/>
        <end position="31"/>
    </location>
</feature>
<evidence type="ECO:0000259" key="3">
    <source>
        <dbReference type="PROSITE" id="PS50235"/>
    </source>
</evidence>
<proteinExistence type="inferred from homology"/>
<dbReference type="GO" id="GO:0016579">
    <property type="term" value="P:protein deubiquitination"/>
    <property type="evidence" value="ECO:0007669"/>
    <property type="project" value="InterPro"/>
</dbReference>
<dbReference type="Pfam" id="PF00443">
    <property type="entry name" value="UCH"/>
    <property type="match status" value="1"/>
</dbReference>
<dbReference type="GO" id="GO:0006508">
    <property type="term" value="P:proteolysis"/>
    <property type="evidence" value="ECO:0007669"/>
    <property type="project" value="UniProtKB-KW"/>
</dbReference>
<organism evidence="4 5">
    <name type="scientific">Polarella glacialis</name>
    <name type="common">Dinoflagellate</name>
    <dbReference type="NCBI Taxonomy" id="89957"/>
    <lineage>
        <taxon>Eukaryota</taxon>
        <taxon>Sar</taxon>
        <taxon>Alveolata</taxon>
        <taxon>Dinophyceae</taxon>
        <taxon>Suessiales</taxon>
        <taxon>Suessiaceae</taxon>
        <taxon>Polarella</taxon>
    </lineage>
</organism>
<feature type="non-terminal residue" evidence="4">
    <location>
        <position position="499"/>
    </location>
</feature>
<dbReference type="Proteomes" id="UP000654075">
    <property type="component" value="Unassembled WGS sequence"/>
</dbReference>
<comment type="similarity">
    <text evidence="1">Belongs to the peptidase C19 family.</text>
</comment>
<feature type="compositionally biased region" description="Low complexity" evidence="2">
    <location>
        <begin position="110"/>
        <end position="121"/>
    </location>
</feature>
<keyword evidence="1" id="KW-0378">Hydrolase</keyword>
<dbReference type="SUPFAM" id="SSF54001">
    <property type="entry name" value="Cysteine proteinases"/>
    <property type="match status" value="1"/>
</dbReference>
<keyword evidence="1" id="KW-0788">Thiol protease</keyword>
<reference evidence="4" key="1">
    <citation type="submission" date="2021-02" db="EMBL/GenBank/DDBJ databases">
        <authorList>
            <person name="Dougan E. K."/>
            <person name="Rhodes N."/>
            <person name="Thang M."/>
            <person name="Chan C."/>
        </authorList>
    </citation>
    <scope>NUCLEOTIDE SEQUENCE</scope>
</reference>
<dbReference type="PANTHER" id="PTHR21646">
    <property type="entry name" value="UBIQUITIN CARBOXYL-TERMINAL HYDROLASE"/>
    <property type="match status" value="1"/>
</dbReference>
<keyword evidence="1" id="KW-0645">Protease</keyword>
<dbReference type="InterPro" id="IPR018200">
    <property type="entry name" value="USP_CS"/>
</dbReference>
<dbReference type="InterPro" id="IPR050185">
    <property type="entry name" value="Ub_carboxyl-term_hydrolase"/>
</dbReference>
<evidence type="ECO:0000256" key="2">
    <source>
        <dbReference type="SAM" id="MobiDB-lite"/>
    </source>
</evidence>
<protein>
    <recommendedName>
        <fullName evidence="1">Ubiquitin carboxyl-terminal hydrolase</fullName>
        <ecNumber evidence="1">3.4.19.12</ecNumber>
    </recommendedName>
</protein>
<keyword evidence="1" id="KW-0833">Ubl conjugation pathway</keyword>
<name>A0A813D7M2_POLGL</name>
<feature type="domain" description="USP" evidence="3">
    <location>
        <begin position="151"/>
        <end position="499"/>
    </location>
</feature>
<comment type="catalytic activity">
    <reaction evidence="1">
        <text>Thiol-dependent hydrolysis of ester, thioester, amide, peptide and isopeptide bonds formed by the C-terminal Gly of ubiquitin (a 76-residue protein attached to proteins as an intracellular targeting signal).</text>
        <dbReference type="EC" id="3.4.19.12"/>
    </reaction>
</comment>
<dbReference type="OrthoDB" id="292964at2759"/>
<accession>A0A813D7M2</accession>
<dbReference type="InterPro" id="IPR038765">
    <property type="entry name" value="Papain-like_cys_pep_sf"/>
</dbReference>
<feature type="non-terminal residue" evidence="4">
    <location>
        <position position="1"/>
    </location>
</feature>
<comment type="caution">
    <text evidence="4">The sequence shown here is derived from an EMBL/GenBank/DDBJ whole genome shotgun (WGS) entry which is preliminary data.</text>
</comment>
<keyword evidence="5" id="KW-1185">Reference proteome</keyword>
<evidence type="ECO:0000313" key="5">
    <source>
        <dbReference type="Proteomes" id="UP000654075"/>
    </source>
</evidence>
<dbReference type="InterPro" id="IPR028889">
    <property type="entry name" value="USP"/>
</dbReference>
<dbReference type="Gene3D" id="3.90.70.10">
    <property type="entry name" value="Cysteine proteinases"/>
    <property type="match status" value="1"/>
</dbReference>
<dbReference type="EMBL" id="CAJNNV010000788">
    <property type="protein sequence ID" value="CAE8583559.1"/>
    <property type="molecule type" value="Genomic_DNA"/>
</dbReference>
<feature type="region of interest" description="Disordered" evidence="2">
    <location>
        <begin position="110"/>
        <end position="141"/>
    </location>
</feature>
<dbReference type="PROSITE" id="PS00973">
    <property type="entry name" value="USP_2"/>
    <property type="match status" value="1"/>
</dbReference>
<dbReference type="InterPro" id="IPR001394">
    <property type="entry name" value="Peptidase_C19_UCH"/>
</dbReference>
<feature type="region of interest" description="Disordered" evidence="2">
    <location>
        <begin position="18"/>
        <end position="73"/>
    </location>
</feature>
<dbReference type="EC" id="3.4.19.12" evidence="1"/>
<dbReference type="GO" id="GO:0004843">
    <property type="term" value="F:cysteine-type deubiquitinase activity"/>
    <property type="evidence" value="ECO:0007669"/>
    <property type="project" value="UniProtKB-UniRule"/>
</dbReference>
<dbReference type="OMA" id="KYWVKYL"/>
<evidence type="ECO:0000256" key="1">
    <source>
        <dbReference type="RuleBase" id="RU366025"/>
    </source>
</evidence>
<dbReference type="PROSITE" id="PS00972">
    <property type="entry name" value="USP_1"/>
    <property type="match status" value="1"/>
</dbReference>